<evidence type="ECO:0000313" key="1">
    <source>
        <dbReference type="EMBL" id="ACG32901.1"/>
    </source>
</evidence>
<dbReference type="AlphaFoldDB" id="B6T718"/>
<reference evidence="1" key="1">
    <citation type="journal article" date="2009" name="Plant Mol. Biol.">
        <title>Insights into corn genes derived from large-scale cDNA sequencing.</title>
        <authorList>
            <person name="Alexandrov N.N."/>
            <person name="Brover V.V."/>
            <person name="Freidin S."/>
            <person name="Troukhan M.E."/>
            <person name="Tatarinova T.V."/>
            <person name="Zhang H."/>
            <person name="Swaller T.J."/>
            <person name="Lu Y.P."/>
            <person name="Bouck J."/>
            <person name="Flavell R.B."/>
            <person name="Feldmann K.A."/>
        </authorList>
    </citation>
    <scope>NUCLEOTIDE SEQUENCE</scope>
</reference>
<name>B6T718_MAIZE</name>
<proteinExistence type="evidence at transcript level"/>
<protein>
    <submittedName>
        <fullName evidence="1">Uncharacterized protein</fullName>
    </submittedName>
</protein>
<organism evidence="1">
    <name type="scientific">Zea mays</name>
    <name type="common">Maize</name>
    <dbReference type="NCBI Taxonomy" id="4577"/>
    <lineage>
        <taxon>Eukaryota</taxon>
        <taxon>Viridiplantae</taxon>
        <taxon>Streptophyta</taxon>
        <taxon>Embryophyta</taxon>
        <taxon>Tracheophyta</taxon>
        <taxon>Spermatophyta</taxon>
        <taxon>Magnoliopsida</taxon>
        <taxon>Liliopsida</taxon>
        <taxon>Poales</taxon>
        <taxon>Poaceae</taxon>
        <taxon>PACMAD clade</taxon>
        <taxon>Panicoideae</taxon>
        <taxon>Andropogonodae</taxon>
        <taxon>Andropogoneae</taxon>
        <taxon>Tripsacinae</taxon>
        <taxon>Zea</taxon>
    </lineage>
</organism>
<accession>B6T718</accession>
<sequence length="82" mass="9066">MASAEGERWVGLATDFSQGSREALQWAATNLLRAGDHLLLRYSDVYACEAFLSTFQCFSGLKFSFNSCELASRFGFVNPVCV</sequence>
<dbReference type="EMBL" id="EU960783">
    <property type="protein sequence ID" value="ACG32901.1"/>
    <property type="molecule type" value="mRNA"/>
</dbReference>